<dbReference type="SMART" id="SM00382">
    <property type="entry name" value="AAA"/>
    <property type="match status" value="1"/>
</dbReference>
<keyword evidence="1" id="KW-0813">Transport</keyword>
<keyword evidence="2" id="KW-0547">Nucleotide-binding</keyword>
<evidence type="ECO:0000256" key="2">
    <source>
        <dbReference type="ARBA" id="ARBA00022741"/>
    </source>
</evidence>
<evidence type="ECO:0000259" key="4">
    <source>
        <dbReference type="PROSITE" id="PS50893"/>
    </source>
</evidence>
<dbReference type="KEGG" id="schv:BRCON_0462"/>
<evidence type="ECO:0000313" key="5">
    <source>
        <dbReference type="EMBL" id="AXA35239.1"/>
    </source>
</evidence>
<evidence type="ECO:0000256" key="1">
    <source>
        <dbReference type="ARBA" id="ARBA00022448"/>
    </source>
</evidence>
<dbReference type="InterPro" id="IPR027417">
    <property type="entry name" value="P-loop_NTPase"/>
</dbReference>
<dbReference type="PROSITE" id="PS00211">
    <property type="entry name" value="ABC_TRANSPORTER_1"/>
    <property type="match status" value="1"/>
</dbReference>
<dbReference type="InterPro" id="IPR015854">
    <property type="entry name" value="ABC_transpr_LolD-like"/>
</dbReference>
<dbReference type="EMBL" id="CP030759">
    <property type="protein sequence ID" value="AXA35239.1"/>
    <property type="molecule type" value="Genomic_DNA"/>
</dbReference>
<keyword evidence="3 5" id="KW-0067">ATP-binding</keyword>
<dbReference type="CDD" id="cd03255">
    <property type="entry name" value="ABC_MJ0796_LolCDE_FtsE"/>
    <property type="match status" value="1"/>
</dbReference>
<proteinExistence type="predicted"/>
<dbReference type="Proteomes" id="UP000262583">
    <property type="component" value="Chromosome"/>
</dbReference>
<evidence type="ECO:0000256" key="3">
    <source>
        <dbReference type="ARBA" id="ARBA00022840"/>
    </source>
</evidence>
<dbReference type="SUPFAM" id="SSF52540">
    <property type="entry name" value="P-loop containing nucleoside triphosphate hydrolases"/>
    <property type="match status" value="1"/>
</dbReference>
<dbReference type="Pfam" id="PF00005">
    <property type="entry name" value="ABC_tran"/>
    <property type="match status" value="1"/>
</dbReference>
<reference evidence="5 6" key="1">
    <citation type="submission" date="2018-05" db="EMBL/GenBank/DDBJ databases">
        <title>A metagenomic window into the 2 km-deep terrestrial subsurface aquifer revealed taxonomically and functionally diverse microbial community comprising novel uncultured bacterial lineages.</title>
        <authorList>
            <person name="Kadnikov V.V."/>
            <person name="Mardanov A.V."/>
            <person name="Beletsky A.V."/>
            <person name="Banks D."/>
            <person name="Pimenov N.V."/>
            <person name="Frank Y.A."/>
            <person name="Karnachuk O.V."/>
            <person name="Ravin N.V."/>
        </authorList>
    </citation>
    <scope>NUCLEOTIDE SEQUENCE [LARGE SCALE GENOMIC DNA]</scope>
    <source>
        <strain evidence="5">BY</strain>
    </source>
</reference>
<feature type="domain" description="ABC transporter" evidence="4">
    <location>
        <begin position="5"/>
        <end position="232"/>
    </location>
</feature>
<accession>A0A2Z4Y2P8</accession>
<dbReference type="Gene3D" id="3.40.50.300">
    <property type="entry name" value="P-loop containing nucleotide triphosphate hydrolases"/>
    <property type="match status" value="1"/>
</dbReference>
<gene>
    <name evidence="5" type="ORF">BRCON_0462</name>
</gene>
<evidence type="ECO:0000313" key="6">
    <source>
        <dbReference type="Proteomes" id="UP000262583"/>
    </source>
</evidence>
<dbReference type="InterPro" id="IPR003593">
    <property type="entry name" value="AAA+_ATPase"/>
</dbReference>
<dbReference type="GO" id="GO:0005886">
    <property type="term" value="C:plasma membrane"/>
    <property type="evidence" value="ECO:0007669"/>
    <property type="project" value="TreeGrafter"/>
</dbReference>
<dbReference type="PANTHER" id="PTHR24220:SF86">
    <property type="entry name" value="ABC TRANSPORTER ABCH.1"/>
    <property type="match status" value="1"/>
</dbReference>
<dbReference type="FunFam" id="3.40.50.300:FF:000032">
    <property type="entry name" value="Export ABC transporter ATP-binding protein"/>
    <property type="match status" value="1"/>
</dbReference>
<dbReference type="InterPro" id="IPR017911">
    <property type="entry name" value="MacB-like_ATP-bd"/>
</dbReference>
<dbReference type="InterPro" id="IPR003439">
    <property type="entry name" value="ABC_transporter-like_ATP-bd"/>
</dbReference>
<dbReference type="PROSITE" id="PS50893">
    <property type="entry name" value="ABC_TRANSPORTER_2"/>
    <property type="match status" value="1"/>
</dbReference>
<dbReference type="InterPro" id="IPR017871">
    <property type="entry name" value="ABC_transporter-like_CS"/>
</dbReference>
<name>A0A2Z4Y2P8_SUMC1</name>
<dbReference type="GO" id="GO:0005524">
    <property type="term" value="F:ATP binding"/>
    <property type="evidence" value="ECO:0007669"/>
    <property type="project" value="UniProtKB-KW"/>
</dbReference>
<sequence length="233" mass="25503">MNTCIELRDIVKIYRMGDQDVRAVDGVSFTIDRGEMVAIVGASGSGKTTLMNIIGCLDRPTSGQYFLDGEDVSKLSENALARIRNRKIGFVFQNFNLLPRMSALENVEVPLLYAGYRHAKAEALAALERVGLGSRAHHEPNQLSGGQRQRVAIARALVTKPTIVLADEPTGNLDSKTSVEIMELFRQLNAEGVTLVIVTHEHDIAAYCRRIIHMRDGKVISDEPNMTVASAAG</sequence>
<dbReference type="PANTHER" id="PTHR24220">
    <property type="entry name" value="IMPORT ATP-BINDING PROTEIN"/>
    <property type="match status" value="1"/>
</dbReference>
<dbReference type="AlphaFoldDB" id="A0A2Z4Y2P8"/>
<dbReference type="GO" id="GO:0022857">
    <property type="term" value="F:transmembrane transporter activity"/>
    <property type="evidence" value="ECO:0007669"/>
    <property type="project" value="TreeGrafter"/>
</dbReference>
<organism evidence="5 6">
    <name type="scientific">Sumerlaea chitinivorans</name>
    <dbReference type="NCBI Taxonomy" id="2250252"/>
    <lineage>
        <taxon>Bacteria</taxon>
        <taxon>Candidatus Sumerlaeota</taxon>
        <taxon>Candidatus Sumerlaeia</taxon>
        <taxon>Candidatus Sumerlaeales</taxon>
        <taxon>Candidatus Sumerlaeaceae</taxon>
        <taxon>Candidatus Sumerlaea</taxon>
    </lineage>
</organism>
<dbReference type="GO" id="GO:0016887">
    <property type="term" value="F:ATP hydrolysis activity"/>
    <property type="evidence" value="ECO:0007669"/>
    <property type="project" value="InterPro"/>
</dbReference>
<dbReference type="GO" id="GO:0098796">
    <property type="term" value="C:membrane protein complex"/>
    <property type="evidence" value="ECO:0007669"/>
    <property type="project" value="UniProtKB-ARBA"/>
</dbReference>
<protein>
    <submittedName>
        <fullName evidence="5">ABC transporter ATP-binding protein</fullName>
    </submittedName>
</protein>